<dbReference type="InterPro" id="IPR016527">
    <property type="entry name" value="ORC4"/>
</dbReference>
<dbReference type="PANTHER" id="PTHR12087:SF0">
    <property type="entry name" value="ORIGIN RECOGNITION COMPLEX SUBUNIT 4"/>
    <property type="match status" value="1"/>
</dbReference>
<dbReference type="OMA" id="AFTFQRN"/>
<comment type="similarity">
    <text evidence="2">Belongs to the ORC4 family.</text>
</comment>
<evidence type="ECO:0000256" key="1">
    <source>
        <dbReference type="ARBA" id="ARBA00004123"/>
    </source>
</evidence>
<evidence type="ECO:0000259" key="7">
    <source>
        <dbReference type="Pfam" id="PF13191"/>
    </source>
</evidence>
<dbReference type="OrthoDB" id="343623at2759"/>
<keyword evidence="3" id="KW-0235">DNA replication</keyword>
<comment type="subcellular location">
    <subcellularLocation>
        <location evidence="1">Nucleus</location>
    </subcellularLocation>
</comment>
<keyword evidence="10" id="KW-1185">Reference proteome</keyword>
<feature type="compositionally biased region" description="Polar residues" evidence="6">
    <location>
        <begin position="50"/>
        <end position="68"/>
    </location>
</feature>
<keyword evidence="4" id="KW-0238">DNA-binding</keyword>
<feature type="region of interest" description="Disordered" evidence="6">
    <location>
        <begin position="1"/>
        <end position="115"/>
    </location>
</feature>
<dbReference type="STRING" id="742152.A0A2H3JM99"/>
<reference evidence="9 10" key="1">
    <citation type="journal article" date="2012" name="Science">
        <title>The Paleozoic origin of enzymatic lignin decomposition reconstructed from 31 fungal genomes.</title>
        <authorList>
            <person name="Floudas D."/>
            <person name="Binder M."/>
            <person name="Riley R."/>
            <person name="Barry K."/>
            <person name="Blanchette R.A."/>
            <person name="Henrissat B."/>
            <person name="Martinez A.T."/>
            <person name="Otillar R."/>
            <person name="Spatafora J.W."/>
            <person name="Yadav J.S."/>
            <person name="Aerts A."/>
            <person name="Benoit I."/>
            <person name="Boyd A."/>
            <person name="Carlson A."/>
            <person name="Copeland A."/>
            <person name="Coutinho P.M."/>
            <person name="de Vries R.P."/>
            <person name="Ferreira P."/>
            <person name="Findley K."/>
            <person name="Foster B."/>
            <person name="Gaskell J."/>
            <person name="Glotzer D."/>
            <person name="Gorecki P."/>
            <person name="Heitman J."/>
            <person name="Hesse C."/>
            <person name="Hori C."/>
            <person name="Igarashi K."/>
            <person name="Jurgens J.A."/>
            <person name="Kallen N."/>
            <person name="Kersten P."/>
            <person name="Kohler A."/>
            <person name="Kuees U."/>
            <person name="Kumar T.K.A."/>
            <person name="Kuo A."/>
            <person name="LaButti K."/>
            <person name="Larrondo L.F."/>
            <person name="Lindquist E."/>
            <person name="Ling A."/>
            <person name="Lombard V."/>
            <person name="Lucas S."/>
            <person name="Lundell T."/>
            <person name="Martin R."/>
            <person name="McLaughlin D.J."/>
            <person name="Morgenstern I."/>
            <person name="Morin E."/>
            <person name="Murat C."/>
            <person name="Nagy L.G."/>
            <person name="Nolan M."/>
            <person name="Ohm R.A."/>
            <person name="Patyshakuliyeva A."/>
            <person name="Rokas A."/>
            <person name="Ruiz-Duenas F.J."/>
            <person name="Sabat G."/>
            <person name="Salamov A."/>
            <person name="Samejima M."/>
            <person name="Schmutz J."/>
            <person name="Slot J.C."/>
            <person name="St John F."/>
            <person name="Stenlid J."/>
            <person name="Sun H."/>
            <person name="Sun S."/>
            <person name="Syed K."/>
            <person name="Tsang A."/>
            <person name="Wiebenga A."/>
            <person name="Young D."/>
            <person name="Pisabarro A."/>
            <person name="Eastwood D.C."/>
            <person name="Martin F."/>
            <person name="Cullen D."/>
            <person name="Grigoriev I.V."/>
            <person name="Hibbett D.S."/>
        </authorList>
    </citation>
    <scope>NUCLEOTIDE SEQUENCE [LARGE SCALE GENOMIC DNA]</scope>
    <source>
        <strain evidence="9 10">MD-104</strain>
    </source>
</reference>
<proteinExistence type="inferred from homology"/>
<feature type="domain" description="Origin recognition complex subunit 4 C-terminal" evidence="8">
    <location>
        <begin position="380"/>
        <end position="566"/>
    </location>
</feature>
<evidence type="ECO:0000256" key="6">
    <source>
        <dbReference type="SAM" id="MobiDB-lite"/>
    </source>
</evidence>
<dbReference type="InterPro" id="IPR041664">
    <property type="entry name" value="AAA_16"/>
</dbReference>
<dbReference type="InterPro" id="IPR032705">
    <property type="entry name" value="ORC4_C"/>
</dbReference>
<evidence type="ECO:0000256" key="2">
    <source>
        <dbReference type="ARBA" id="ARBA00005334"/>
    </source>
</evidence>
<dbReference type="SUPFAM" id="SSF52540">
    <property type="entry name" value="P-loop containing nucleoside triphosphate hydrolases"/>
    <property type="match status" value="1"/>
</dbReference>
<dbReference type="Pfam" id="PF14629">
    <property type="entry name" value="ORC4_C"/>
    <property type="match status" value="1"/>
</dbReference>
<evidence type="ECO:0000256" key="5">
    <source>
        <dbReference type="ARBA" id="ARBA00023242"/>
    </source>
</evidence>
<dbReference type="GO" id="GO:0005664">
    <property type="term" value="C:nuclear origin of replication recognition complex"/>
    <property type="evidence" value="ECO:0007669"/>
    <property type="project" value="TreeGrafter"/>
</dbReference>
<evidence type="ECO:0000256" key="4">
    <source>
        <dbReference type="ARBA" id="ARBA00023125"/>
    </source>
</evidence>
<keyword evidence="5" id="KW-0539">Nucleus</keyword>
<dbReference type="PANTHER" id="PTHR12087">
    <property type="entry name" value="ORIGIN RECOGNITION COMPLEX SUBUNIT 4"/>
    <property type="match status" value="1"/>
</dbReference>
<dbReference type="Gene3D" id="3.40.50.300">
    <property type="entry name" value="P-loop containing nucleotide triphosphate hydrolases"/>
    <property type="match status" value="1"/>
</dbReference>
<evidence type="ECO:0000313" key="10">
    <source>
        <dbReference type="Proteomes" id="UP000218811"/>
    </source>
</evidence>
<name>A0A2H3JM99_WOLCO</name>
<dbReference type="InterPro" id="IPR027417">
    <property type="entry name" value="P-loop_NTPase"/>
</dbReference>
<feature type="domain" description="Orc1-like AAA ATPase" evidence="7">
    <location>
        <begin position="164"/>
        <end position="318"/>
    </location>
</feature>
<gene>
    <name evidence="9" type="ORF">WOLCODRAFT_99699</name>
</gene>
<sequence>MVMQCVEIVSPLKRAKAGSPTPRRPRRDTTDVSTAQAGPSSSSPDRRSTRAGTSILAATSATSPSPDRNSSDVDAPNRLISPPASPGPLQFPLTPAASPSKRKPAPQVSPSRRTQTLHPDLHLALHAQQRAILRSLRDVPQIDEIELAVEEEDGGPSTNAVAYEQLSDLLTGTVMRGEGNSCLLIGPRGSSKTRLVEQAISTLPEQPITIRLSGYAQQNDRLAIREIARQLTLQTGSSFLPLEDDKADGVQEDAENPFLDAPDASVSIALPAPSHLLALISMIPTLPRATVIVLDAFDQFAMHARQSLLYCLLDTAQSCRVGKGNNGLAVIGVTTRVDTINLLEKRVKSRFSGRMLRAACPGQVQYWQALTRAVFTASRNDQPDDEFDALWNASVDEFLANDTVDEAFRETYALTRDVHTLRRILTSVVLELSPAHPFPSPSIFASAARTQRCPPRFAFLSTLPYPAICLLIAAMHAQTSGHDVFTFEMLHEAFRDQVRTSQSAPVQVDGGGIGMVRCTREVLIGAFETLVSLRVFVTTVPPSTNTAREFMLHRCAVERADVKKAVDAMGQTNLKKWLNKMQ</sequence>
<evidence type="ECO:0000259" key="8">
    <source>
        <dbReference type="Pfam" id="PF14629"/>
    </source>
</evidence>
<accession>A0A2H3JM99</accession>
<dbReference type="AlphaFoldDB" id="A0A2H3JM99"/>
<dbReference type="Pfam" id="PF13191">
    <property type="entry name" value="AAA_16"/>
    <property type="match status" value="1"/>
</dbReference>
<dbReference type="GO" id="GO:0006270">
    <property type="term" value="P:DNA replication initiation"/>
    <property type="evidence" value="ECO:0007669"/>
    <property type="project" value="TreeGrafter"/>
</dbReference>
<dbReference type="Proteomes" id="UP000218811">
    <property type="component" value="Unassembled WGS sequence"/>
</dbReference>
<dbReference type="EMBL" id="KB468113">
    <property type="protein sequence ID" value="PCH41003.1"/>
    <property type="molecule type" value="Genomic_DNA"/>
</dbReference>
<evidence type="ECO:0000256" key="3">
    <source>
        <dbReference type="ARBA" id="ARBA00022705"/>
    </source>
</evidence>
<protein>
    <submittedName>
        <fullName evidence="9">Uncharacterized protein</fullName>
    </submittedName>
</protein>
<organism evidence="9 10">
    <name type="scientific">Wolfiporia cocos (strain MD-104)</name>
    <name type="common">Brown rot fungus</name>
    <dbReference type="NCBI Taxonomy" id="742152"/>
    <lineage>
        <taxon>Eukaryota</taxon>
        <taxon>Fungi</taxon>
        <taxon>Dikarya</taxon>
        <taxon>Basidiomycota</taxon>
        <taxon>Agaricomycotina</taxon>
        <taxon>Agaricomycetes</taxon>
        <taxon>Polyporales</taxon>
        <taxon>Phaeolaceae</taxon>
        <taxon>Wolfiporia</taxon>
    </lineage>
</organism>
<dbReference type="GO" id="GO:0003688">
    <property type="term" value="F:DNA replication origin binding"/>
    <property type="evidence" value="ECO:0007669"/>
    <property type="project" value="TreeGrafter"/>
</dbReference>
<evidence type="ECO:0000313" key="9">
    <source>
        <dbReference type="EMBL" id="PCH41003.1"/>
    </source>
</evidence>